<feature type="transmembrane region" description="Helical" evidence="1">
    <location>
        <begin position="184"/>
        <end position="203"/>
    </location>
</feature>
<dbReference type="OrthoDB" id="5638658at2"/>
<evidence type="ECO:0000256" key="1">
    <source>
        <dbReference type="SAM" id="Phobius"/>
    </source>
</evidence>
<feature type="transmembrane region" description="Helical" evidence="1">
    <location>
        <begin position="111"/>
        <end position="136"/>
    </location>
</feature>
<feature type="transmembrane region" description="Helical" evidence="1">
    <location>
        <begin position="292"/>
        <end position="314"/>
    </location>
</feature>
<proteinExistence type="predicted"/>
<keyword evidence="1" id="KW-1133">Transmembrane helix</keyword>
<evidence type="ECO:0000313" key="3">
    <source>
        <dbReference type="Proteomes" id="UP000032803"/>
    </source>
</evidence>
<dbReference type="PATRIC" id="fig|449.7.peg.11"/>
<dbReference type="RefSeq" id="WP_147292349.1">
    <property type="nucleotide sequence ID" value="NZ_LN681225.1"/>
</dbReference>
<dbReference type="KEGG" id="lha:LHA_2455"/>
<dbReference type="EMBL" id="LN681225">
    <property type="protein sequence ID" value="CEK11468.1"/>
    <property type="molecule type" value="Genomic_DNA"/>
</dbReference>
<keyword evidence="1" id="KW-0472">Membrane</keyword>
<gene>
    <name evidence="2" type="ORF">LHA_2455</name>
</gene>
<sequence>MNDLIDDLFCFEVYLKGGDTRELKKHLQYYDNRLDELKYNYRQVIINSEPKVETQIKTLLEVLNIPPEKRKDYLNLTVYNLLIKLNQESHPQIAYILKLLDEKKAISKLKFFLGTLVAASAFTILLIIFPSFYNFFWTMEALLTSVTGLPILGLTYTLADTFYQFYKTQTNVKSRLLNRLQDNFFLLCSTLINIAAYSVWIVVAAPMTVLVASLFVLASVVNVLKEAASLVQEYRRFRNLPPIHDSNPLLIHQAYIRQIYGFNKHRNILFINLATSVLLVGVMAGWCFIPGGLVVTLGALAGIGMIYGLQYWALKVNEASIRNNLQTQLKTKEREYERTHPNTELKDEVSLALSQLASQVEQPQIVDTTILELPPSLVPQQNLETIITIDAQPSPTPQINVTPGL</sequence>
<dbReference type="AlphaFoldDB" id="A0A0A8URV5"/>
<feature type="transmembrane region" description="Helical" evidence="1">
    <location>
        <begin position="209"/>
        <end position="228"/>
    </location>
</feature>
<keyword evidence="1" id="KW-0812">Transmembrane</keyword>
<accession>A0A0A8URV5</accession>
<evidence type="ECO:0000313" key="2">
    <source>
        <dbReference type="EMBL" id="CEK11468.1"/>
    </source>
</evidence>
<reference evidence="3" key="1">
    <citation type="submission" date="2014-09" db="EMBL/GenBank/DDBJ databases">
        <authorList>
            <person name="Gomez-Valero L."/>
        </authorList>
    </citation>
    <scope>NUCLEOTIDE SEQUENCE [LARGE SCALE GENOMIC DNA]</scope>
    <source>
        <strain evidence="3">ATCC35250</strain>
    </source>
</reference>
<name>A0A0A8URV5_LEGHA</name>
<feature type="transmembrane region" description="Helical" evidence="1">
    <location>
        <begin position="267"/>
        <end position="286"/>
    </location>
</feature>
<feature type="transmembrane region" description="Helical" evidence="1">
    <location>
        <begin position="142"/>
        <end position="163"/>
    </location>
</feature>
<dbReference type="Proteomes" id="UP000032803">
    <property type="component" value="Chromosome I"/>
</dbReference>
<protein>
    <submittedName>
        <fullName evidence="2">Uncharacterized protein</fullName>
    </submittedName>
</protein>
<keyword evidence="3" id="KW-1185">Reference proteome</keyword>
<dbReference type="HOGENOM" id="CLU_679335_0_0_6"/>
<organism evidence="2 3">
    <name type="scientific">Legionella hackeliae</name>
    <dbReference type="NCBI Taxonomy" id="449"/>
    <lineage>
        <taxon>Bacteria</taxon>
        <taxon>Pseudomonadati</taxon>
        <taxon>Pseudomonadota</taxon>
        <taxon>Gammaproteobacteria</taxon>
        <taxon>Legionellales</taxon>
        <taxon>Legionellaceae</taxon>
        <taxon>Legionella</taxon>
    </lineage>
</organism>